<dbReference type="EMBL" id="JBBPBM010000308">
    <property type="protein sequence ID" value="KAK8497429.1"/>
    <property type="molecule type" value="Genomic_DNA"/>
</dbReference>
<proteinExistence type="predicted"/>
<organism evidence="1 2">
    <name type="scientific">Hibiscus sabdariffa</name>
    <name type="common">roselle</name>
    <dbReference type="NCBI Taxonomy" id="183260"/>
    <lineage>
        <taxon>Eukaryota</taxon>
        <taxon>Viridiplantae</taxon>
        <taxon>Streptophyta</taxon>
        <taxon>Embryophyta</taxon>
        <taxon>Tracheophyta</taxon>
        <taxon>Spermatophyta</taxon>
        <taxon>Magnoliopsida</taxon>
        <taxon>eudicotyledons</taxon>
        <taxon>Gunneridae</taxon>
        <taxon>Pentapetalae</taxon>
        <taxon>rosids</taxon>
        <taxon>malvids</taxon>
        <taxon>Malvales</taxon>
        <taxon>Malvaceae</taxon>
        <taxon>Malvoideae</taxon>
        <taxon>Hibiscus</taxon>
    </lineage>
</organism>
<name>A0ABR2ATI9_9ROSI</name>
<comment type="caution">
    <text evidence="1">The sequence shown here is derived from an EMBL/GenBank/DDBJ whole genome shotgun (WGS) entry which is preliminary data.</text>
</comment>
<dbReference type="Proteomes" id="UP001472677">
    <property type="component" value="Unassembled WGS sequence"/>
</dbReference>
<protein>
    <submittedName>
        <fullName evidence="1">Uncharacterized protein</fullName>
    </submittedName>
</protein>
<keyword evidence="2" id="KW-1185">Reference proteome</keyword>
<evidence type="ECO:0000313" key="1">
    <source>
        <dbReference type="EMBL" id="KAK8497429.1"/>
    </source>
</evidence>
<accession>A0ABR2ATI9</accession>
<gene>
    <name evidence="1" type="ORF">V6N12_016955</name>
</gene>
<evidence type="ECO:0000313" key="2">
    <source>
        <dbReference type="Proteomes" id="UP001472677"/>
    </source>
</evidence>
<reference evidence="1 2" key="1">
    <citation type="journal article" date="2024" name="G3 (Bethesda)">
        <title>Genome assembly of Hibiscus sabdariffa L. provides insights into metabolisms of medicinal natural products.</title>
        <authorList>
            <person name="Kim T."/>
        </authorList>
    </citation>
    <scope>NUCLEOTIDE SEQUENCE [LARGE SCALE GENOMIC DNA]</scope>
    <source>
        <strain evidence="1">TK-2024</strain>
        <tissue evidence="1">Old leaves</tissue>
    </source>
</reference>
<sequence length="92" mass="10462">MKRVIFKGRKARHGDENVASAGIMTKGFIVYSKRGDRVHDRCYWNFEVVNLAGCKRVVNFNHCFRQGNKLANTMATLVVRLAMGFQGFYGTT</sequence>